<name>K0RUD8_THAOC</name>
<protein>
    <submittedName>
        <fullName evidence="1">Uncharacterized protein</fullName>
    </submittedName>
</protein>
<comment type="caution">
    <text evidence="1">The sequence shown here is derived from an EMBL/GenBank/DDBJ whole genome shotgun (WGS) entry which is preliminary data.</text>
</comment>
<accession>K0RUD8</accession>
<gene>
    <name evidence="1" type="ORF">THAOC_24148</name>
</gene>
<keyword evidence="2" id="KW-1185">Reference proteome</keyword>
<dbReference type="OrthoDB" id="5872161at2759"/>
<evidence type="ECO:0000313" key="1">
    <source>
        <dbReference type="EMBL" id="EJK56034.1"/>
    </source>
</evidence>
<dbReference type="AlphaFoldDB" id="K0RUD8"/>
<feature type="non-terminal residue" evidence="1">
    <location>
        <position position="1"/>
    </location>
</feature>
<proteinExistence type="predicted"/>
<sequence>SIWSSGMIPALGAGGPGFDSRNGPAFAQLRLYLDGRVMFRSRVGVRT</sequence>
<reference evidence="1 2" key="1">
    <citation type="journal article" date="2012" name="Genome Biol.">
        <title>Genome and low-iron response of an oceanic diatom adapted to chronic iron limitation.</title>
        <authorList>
            <person name="Lommer M."/>
            <person name="Specht M."/>
            <person name="Roy A.S."/>
            <person name="Kraemer L."/>
            <person name="Andreson R."/>
            <person name="Gutowska M.A."/>
            <person name="Wolf J."/>
            <person name="Bergner S.V."/>
            <person name="Schilhabel M.B."/>
            <person name="Klostermeier U.C."/>
            <person name="Beiko R.G."/>
            <person name="Rosenstiel P."/>
            <person name="Hippler M."/>
            <person name="Laroche J."/>
        </authorList>
    </citation>
    <scope>NUCLEOTIDE SEQUENCE [LARGE SCALE GENOMIC DNA]</scope>
    <source>
        <strain evidence="1 2">CCMP1005</strain>
    </source>
</reference>
<evidence type="ECO:0000313" key="2">
    <source>
        <dbReference type="Proteomes" id="UP000266841"/>
    </source>
</evidence>
<dbReference type="Proteomes" id="UP000266841">
    <property type="component" value="Unassembled WGS sequence"/>
</dbReference>
<dbReference type="EMBL" id="AGNL01032560">
    <property type="protein sequence ID" value="EJK56034.1"/>
    <property type="molecule type" value="Genomic_DNA"/>
</dbReference>
<organism evidence="1 2">
    <name type="scientific">Thalassiosira oceanica</name>
    <name type="common">Marine diatom</name>
    <dbReference type="NCBI Taxonomy" id="159749"/>
    <lineage>
        <taxon>Eukaryota</taxon>
        <taxon>Sar</taxon>
        <taxon>Stramenopiles</taxon>
        <taxon>Ochrophyta</taxon>
        <taxon>Bacillariophyta</taxon>
        <taxon>Coscinodiscophyceae</taxon>
        <taxon>Thalassiosirophycidae</taxon>
        <taxon>Thalassiosirales</taxon>
        <taxon>Thalassiosiraceae</taxon>
        <taxon>Thalassiosira</taxon>
    </lineage>
</organism>